<dbReference type="EMBL" id="ASGY01000139">
    <property type="protein sequence ID" value="KGE66439.1"/>
    <property type="molecule type" value="Genomic_DNA"/>
</dbReference>
<dbReference type="RefSeq" id="WP_010212685.1">
    <property type="nucleotide sequence ID" value="NZ_ASGY01000139.1"/>
</dbReference>
<evidence type="ECO:0000313" key="2">
    <source>
        <dbReference type="EMBL" id="KGE66439.1"/>
    </source>
</evidence>
<sequence>MLRSMLRLVAPSVALALVLPVCAQAASLLEAQMNRKLQSVAAESNKDLPREIDEKTLEVAYTVEGMQLIDHLSVLPDRAEQMRANPKAVYFQLGQSVCLNKGYRELMAKGAVMRYEITENKTNRPVASVKFVEADCPAPAAAKKKK</sequence>
<feature type="chain" id="PRO_5001985453" description="Quorum-sensing-regulated virulence factor" evidence="1">
    <location>
        <begin position="26"/>
        <end position="146"/>
    </location>
</feature>
<organism evidence="2 3">
    <name type="scientific">Pseudomonas fluorescens LMG 5329</name>
    <dbReference type="NCBI Taxonomy" id="1324332"/>
    <lineage>
        <taxon>Bacteria</taxon>
        <taxon>Pseudomonadati</taxon>
        <taxon>Pseudomonadota</taxon>
        <taxon>Gammaproteobacteria</taxon>
        <taxon>Pseudomonadales</taxon>
        <taxon>Pseudomonadaceae</taxon>
        <taxon>Pseudomonas</taxon>
    </lineage>
</organism>
<dbReference type="OrthoDB" id="7021208at2"/>
<dbReference type="InterPro" id="IPR025203">
    <property type="entry name" value="QSregVF"/>
</dbReference>
<keyword evidence="1" id="KW-0732">Signal</keyword>
<evidence type="ECO:0000256" key="1">
    <source>
        <dbReference type="SAM" id="SignalP"/>
    </source>
</evidence>
<accession>A0A0A1YZL1</accession>
<comment type="caution">
    <text evidence="2">The sequence shown here is derived from an EMBL/GenBank/DDBJ whole genome shotgun (WGS) entry which is preliminary data.</text>
</comment>
<dbReference type="AlphaFoldDB" id="A0A0A1YZL1"/>
<feature type="signal peptide" evidence="1">
    <location>
        <begin position="1"/>
        <end position="25"/>
    </location>
</feature>
<dbReference type="Proteomes" id="UP000030060">
    <property type="component" value="Unassembled WGS sequence"/>
</dbReference>
<reference evidence="2 3" key="1">
    <citation type="journal article" date="2013" name="Genome Announc.">
        <title>Draft Genome Sequence of Pseudomonas fluorescens LMG 5329, a White Line-Inducing Principle-Producing Bioindicator for the Mushroom Pathogen Pseudomonas tolaasii.</title>
        <authorList>
            <person name="Ghequire M.G."/>
            <person name="Rokni-Zadeh H."/>
            <person name="Zarrineh P."/>
            <person name="De Mot R."/>
        </authorList>
    </citation>
    <scope>NUCLEOTIDE SEQUENCE [LARGE SCALE GENOMIC DNA]</scope>
    <source>
        <strain evidence="2 3">LMG 5329</strain>
    </source>
</reference>
<evidence type="ECO:0008006" key="4">
    <source>
        <dbReference type="Google" id="ProtNLM"/>
    </source>
</evidence>
<proteinExistence type="predicted"/>
<name>A0A0A1YZL1_PSEFL</name>
<dbReference type="Pfam" id="PF13652">
    <property type="entry name" value="QSregVF"/>
    <property type="match status" value="1"/>
</dbReference>
<protein>
    <recommendedName>
        <fullName evidence="4">Quorum-sensing-regulated virulence factor</fullName>
    </recommendedName>
</protein>
<evidence type="ECO:0000313" key="3">
    <source>
        <dbReference type="Proteomes" id="UP000030060"/>
    </source>
</evidence>
<dbReference type="Gene3D" id="3.30.300.250">
    <property type="match status" value="1"/>
</dbReference>
<dbReference type="GeneID" id="45621819"/>
<gene>
    <name evidence="2" type="ORF">K814_0118935</name>
</gene>